<evidence type="ECO:0000313" key="3">
    <source>
        <dbReference type="EMBL" id="QTD55444.1"/>
    </source>
</evidence>
<keyword evidence="4" id="KW-1185">Reference proteome</keyword>
<feature type="chain" id="PRO_5045502056" evidence="1">
    <location>
        <begin position="22"/>
        <end position="169"/>
    </location>
</feature>
<proteinExistence type="predicted"/>
<keyword evidence="1" id="KW-0732">Signal</keyword>
<gene>
    <name evidence="3" type="ORF">J4G78_14715</name>
</gene>
<dbReference type="EMBL" id="CP071794">
    <property type="protein sequence ID" value="QTD55444.1"/>
    <property type="molecule type" value="Genomic_DNA"/>
</dbReference>
<feature type="domain" description="Flagella basal body P-ring formation protein FlgA SAF" evidence="2">
    <location>
        <begin position="86"/>
        <end position="166"/>
    </location>
</feature>
<dbReference type="Gene3D" id="2.30.30.760">
    <property type="match status" value="1"/>
</dbReference>
<dbReference type="RefSeq" id="WP_207987282.1">
    <property type="nucleotide sequence ID" value="NZ_CP071794.1"/>
</dbReference>
<evidence type="ECO:0000256" key="1">
    <source>
        <dbReference type="SAM" id="SignalP"/>
    </source>
</evidence>
<sequence>MPHYRSSYRIAIPLLSVLTLAATSPFEDTAKLDQQVATYLNASIGDVGGARAPIDAKLKLKRCAGPVQFSNTNRNAVLVSCADWGWRIFVPVQGGQSRQLDRAAAKDEFVVFRNQPLTLVVKRPSFSISYNVVAQKNGRIGDYIPVRASRKSKMLMARVSGSGSVELAQ</sequence>
<organism evidence="3 4">
    <name type="scientific">Parasphingorhabdus cellanae</name>
    <dbReference type="NCBI Taxonomy" id="2806553"/>
    <lineage>
        <taxon>Bacteria</taxon>
        <taxon>Pseudomonadati</taxon>
        <taxon>Pseudomonadota</taxon>
        <taxon>Alphaproteobacteria</taxon>
        <taxon>Sphingomonadales</taxon>
        <taxon>Sphingomonadaceae</taxon>
        <taxon>Parasphingorhabdus</taxon>
    </lineage>
</organism>
<reference evidence="3 4" key="1">
    <citation type="submission" date="2021-03" db="EMBL/GenBank/DDBJ databases">
        <title>Complete genome of Parasphingorhabdus_sp.JHSY0214.</title>
        <authorList>
            <person name="Yoo J.H."/>
            <person name="Bae J.W."/>
        </authorList>
    </citation>
    <scope>NUCLEOTIDE SEQUENCE [LARGE SCALE GENOMIC DNA]</scope>
    <source>
        <strain evidence="3 4">JHSY0214</strain>
    </source>
</reference>
<keyword evidence="3" id="KW-0966">Cell projection</keyword>
<keyword evidence="3" id="KW-0282">Flagellum</keyword>
<evidence type="ECO:0000313" key="4">
    <source>
        <dbReference type="Proteomes" id="UP000663923"/>
    </source>
</evidence>
<keyword evidence="3" id="KW-0969">Cilium</keyword>
<accession>A0ABX7T1K1</accession>
<protein>
    <submittedName>
        <fullName evidence="3">Flagella basal body P-ring formation protein FlgA</fullName>
    </submittedName>
</protein>
<dbReference type="Proteomes" id="UP000663923">
    <property type="component" value="Chromosome"/>
</dbReference>
<feature type="signal peptide" evidence="1">
    <location>
        <begin position="1"/>
        <end position="21"/>
    </location>
</feature>
<dbReference type="Pfam" id="PF13144">
    <property type="entry name" value="ChapFlgA"/>
    <property type="match status" value="1"/>
</dbReference>
<dbReference type="InterPro" id="IPR017585">
    <property type="entry name" value="SAF_FlgA"/>
</dbReference>
<evidence type="ECO:0000259" key="2">
    <source>
        <dbReference type="Pfam" id="PF13144"/>
    </source>
</evidence>
<name>A0ABX7T1K1_9SPHN</name>